<dbReference type="SMART" id="SM00382">
    <property type="entry name" value="AAA"/>
    <property type="match status" value="1"/>
</dbReference>
<evidence type="ECO:0000256" key="5">
    <source>
        <dbReference type="SAM" id="MobiDB-lite"/>
    </source>
</evidence>
<dbReference type="InterPro" id="IPR003593">
    <property type="entry name" value="AAA+_ATPase"/>
</dbReference>
<organism evidence="7 8">
    <name type="scientific">Frankia nepalensis</name>
    <dbReference type="NCBI Taxonomy" id="1836974"/>
    <lineage>
        <taxon>Bacteria</taxon>
        <taxon>Bacillati</taxon>
        <taxon>Actinomycetota</taxon>
        <taxon>Actinomycetes</taxon>
        <taxon>Frankiales</taxon>
        <taxon>Frankiaceae</taxon>
        <taxon>Frankia</taxon>
    </lineage>
</organism>
<keyword evidence="3" id="KW-0547">Nucleotide-binding</keyword>
<feature type="domain" description="ABC transporter" evidence="6">
    <location>
        <begin position="2"/>
        <end position="227"/>
    </location>
</feature>
<feature type="region of interest" description="Disordered" evidence="5">
    <location>
        <begin position="300"/>
        <end position="365"/>
    </location>
</feature>
<dbReference type="PANTHER" id="PTHR43335">
    <property type="entry name" value="ABC TRANSPORTER, ATP-BINDING PROTEIN"/>
    <property type="match status" value="1"/>
</dbReference>
<name>A0A937UPE4_9ACTN</name>
<accession>A0A937UPE4</accession>
<evidence type="ECO:0000256" key="2">
    <source>
        <dbReference type="ARBA" id="ARBA00022448"/>
    </source>
</evidence>
<sequence>MIEAYGLTKLFGRRVAVDDLTFTVRPGVVTGFLGPNGAGKSTTMRMAVGLDHPTMGGVTINGVVYEDLPAPICEVGVLLEARAIHTGRTGYQHLLVAARSHGIPRRRVDEVIGLVGLDRVAGQRAGTYSLGMAQRLGLAAALLGDPGVLILDEPVNGLDPAGIRWIRDLLRALAAEGRTVFVSSHLLSEMALTAGHLVVIGRGRLIADTSVDEFVRAAAGEEVVRVRSPRAHELADLLRGQGGRVTVTGTDTFDVSGLTCAQVGDAACAAGLAVHGLGGQATSLEDAFVGLTRGAVEFAPDRPVASPGGPAGPAPPAPAPARTGQPAVPPAAPDDSAWRPPDGAGWARMPASADDVLDSHGEGQR</sequence>
<dbReference type="Gene3D" id="3.40.50.300">
    <property type="entry name" value="P-loop containing nucleotide triphosphate hydrolases"/>
    <property type="match status" value="1"/>
</dbReference>
<evidence type="ECO:0000313" key="8">
    <source>
        <dbReference type="Proteomes" id="UP000604475"/>
    </source>
</evidence>
<dbReference type="GO" id="GO:0005524">
    <property type="term" value="F:ATP binding"/>
    <property type="evidence" value="ECO:0007669"/>
    <property type="project" value="UniProtKB-KW"/>
</dbReference>
<dbReference type="RefSeq" id="WP_203005203.1">
    <property type="nucleotide sequence ID" value="NZ_JADWYU010000193.1"/>
</dbReference>
<dbReference type="SUPFAM" id="SSF52540">
    <property type="entry name" value="P-loop containing nucleoside triphosphate hydrolases"/>
    <property type="match status" value="1"/>
</dbReference>
<dbReference type="PANTHER" id="PTHR43335:SF4">
    <property type="entry name" value="ABC TRANSPORTER, ATP-BINDING PROTEIN"/>
    <property type="match status" value="1"/>
</dbReference>
<reference evidence="7" key="1">
    <citation type="submission" date="2020-12" db="EMBL/GenBank/DDBJ databases">
        <title>Genomic characterization of non-nitrogen-fixing Frankia strains.</title>
        <authorList>
            <person name="Carlos-Shanley C."/>
            <person name="Guerra T."/>
            <person name="Hahn D."/>
        </authorList>
    </citation>
    <scope>NUCLEOTIDE SEQUENCE</scope>
    <source>
        <strain evidence="7">CN6</strain>
    </source>
</reference>
<dbReference type="InterPro" id="IPR003439">
    <property type="entry name" value="ABC_transporter-like_ATP-bd"/>
</dbReference>
<evidence type="ECO:0000256" key="3">
    <source>
        <dbReference type="ARBA" id="ARBA00022741"/>
    </source>
</evidence>
<evidence type="ECO:0000259" key="6">
    <source>
        <dbReference type="PROSITE" id="PS50893"/>
    </source>
</evidence>
<keyword evidence="2" id="KW-0813">Transport</keyword>
<dbReference type="Proteomes" id="UP000604475">
    <property type="component" value="Unassembled WGS sequence"/>
</dbReference>
<dbReference type="PROSITE" id="PS00211">
    <property type="entry name" value="ABC_TRANSPORTER_1"/>
    <property type="match status" value="1"/>
</dbReference>
<keyword evidence="8" id="KW-1185">Reference proteome</keyword>
<feature type="compositionally biased region" description="Pro residues" evidence="5">
    <location>
        <begin position="310"/>
        <end position="319"/>
    </location>
</feature>
<dbReference type="Pfam" id="PF00005">
    <property type="entry name" value="ABC_tran"/>
    <property type="match status" value="1"/>
</dbReference>
<gene>
    <name evidence="7" type="ORF">I7412_17880</name>
</gene>
<dbReference type="PROSITE" id="PS50893">
    <property type="entry name" value="ABC_TRANSPORTER_2"/>
    <property type="match status" value="1"/>
</dbReference>
<dbReference type="InterPro" id="IPR027417">
    <property type="entry name" value="P-loop_NTPase"/>
</dbReference>
<evidence type="ECO:0000313" key="7">
    <source>
        <dbReference type="EMBL" id="MBL7628993.1"/>
    </source>
</evidence>
<evidence type="ECO:0000256" key="4">
    <source>
        <dbReference type="ARBA" id="ARBA00022840"/>
    </source>
</evidence>
<comment type="caution">
    <text evidence="7">The sequence shown here is derived from an EMBL/GenBank/DDBJ whole genome shotgun (WGS) entry which is preliminary data.</text>
</comment>
<comment type="similarity">
    <text evidence="1">Belongs to the ABC transporter superfamily.</text>
</comment>
<dbReference type="EMBL" id="JAEACQ010000201">
    <property type="protein sequence ID" value="MBL7628993.1"/>
    <property type="molecule type" value="Genomic_DNA"/>
</dbReference>
<proteinExistence type="inferred from homology"/>
<dbReference type="AlphaFoldDB" id="A0A937UPE4"/>
<keyword evidence="4 7" id="KW-0067">ATP-binding</keyword>
<dbReference type="GO" id="GO:0016887">
    <property type="term" value="F:ATP hydrolysis activity"/>
    <property type="evidence" value="ECO:0007669"/>
    <property type="project" value="InterPro"/>
</dbReference>
<dbReference type="InterPro" id="IPR017871">
    <property type="entry name" value="ABC_transporter-like_CS"/>
</dbReference>
<evidence type="ECO:0000256" key="1">
    <source>
        <dbReference type="ARBA" id="ARBA00005417"/>
    </source>
</evidence>
<protein>
    <submittedName>
        <fullName evidence="7">ATP-binding cassette domain-containing protein</fullName>
    </submittedName>
</protein>